<evidence type="ECO:0000256" key="12">
    <source>
        <dbReference type="SAM" id="MobiDB-lite"/>
    </source>
</evidence>
<evidence type="ECO:0000256" key="11">
    <source>
        <dbReference type="PROSITE-ProRule" id="PRU00042"/>
    </source>
</evidence>
<proteinExistence type="inferred from homology"/>
<dbReference type="FunFam" id="3.30.160.60:FF:000710">
    <property type="entry name" value="Zinc finger protein 768"/>
    <property type="match status" value="1"/>
</dbReference>
<evidence type="ECO:0000313" key="14">
    <source>
        <dbReference type="Ensembl" id="ENSSORP00005001753.1"/>
    </source>
</evidence>
<name>A0A672Y690_9TELE</name>
<dbReference type="InterPro" id="IPR013087">
    <property type="entry name" value="Znf_C2H2_type"/>
</dbReference>
<dbReference type="SMART" id="SM00355">
    <property type="entry name" value="ZnF_C2H2"/>
    <property type="match status" value="4"/>
</dbReference>
<keyword evidence="15" id="KW-1185">Reference proteome</keyword>
<keyword evidence="10" id="KW-0539">Nucleus</keyword>
<dbReference type="PANTHER" id="PTHR23226:SF416">
    <property type="entry name" value="FI01424P"/>
    <property type="match status" value="1"/>
</dbReference>
<evidence type="ECO:0000256" key="10">
    <source>
        <dbReference type="ARBA" id="ARBA00023242"/>
    </source>
</evidence>
<dbReference type="Pfam" id="PF00096">
    <property type="entry name" value="zf-C2H2"/>
    <property type="match status" value="2"/>
</dbReference>
<comment type="similarity">
    <text evidence="2">Belongs to the krueppel C2H2-type zinc-finger protein family.</text>
</comment>
<feature type="domain" description="C2H2-type" evidence="13">
    <location>
        <begin position="163"/>
        <end position="190"/>
    </location>
</feature>
<dbReference type="InterPro" id="IPR036236">
    <property type="entry name" value="Znf_C2H2_sf"/>
</dbReference>
<dbReference type="FunFam" id="3.30.160.60:FF:000045">
    <property type="entry name" value="ZFP69 zinc finger protein B"/>
    <property type="match status" value="1"/>
</dbReference>
<evidence type="ECO:0000256" key="4">
    <source>
        <dbReference type="ARBA" id="ARBA00022737"/>
    </source>
</evidence>
<evidence type="ECO:0000259" key="13">
    <source>
        <dbReference type="PROSITE" id="PS50157"/>
    </source>
</evidence>
<dbReference type="FunFam" id="3.30.160.60:FF:000110">
    <property type="entry name" value="Zinc finger protein-like"/>
    <property type="match status" value="1"/>
</dbReference>
<dbReference type="GO" id="GO:0000981">
    <property type="term" value="F:DNA-binding transcription factor activity, RNA polymerase II-specific"/>
    <property type="evidence" value="ECO:0007669"/>
    <property type="project" value="TreeGrafter"/>
</dbReference>
<keyword evidence="4" id="KW-0677">Repeat</keyword>
<keyword evidence="8" id="KW-0238">DNA-binding</keyword>
<keyword evidence="3" id="KW-0479">Metal-binding</keyword>
<dbReference type="Pfam" id="PF16622">
    <property type="entry name" value="zf-C2H2_11"/>
    <property type="match status" value="1"/>
</dbReference>
<feature type="domain" description="C2H2-type" evidence="13">
    <location>
        <begin position="191"/>
        <end position="218"/>
    </location>
</feature>
<keyword evidence="6" id="KW-0862">Zinc</keyword>
<reference evidence="14" key="2">
    <citation type="submission" date="2025-08" db="UniProtKB">
        <authorList>
            <consortium name="Ensembl"/>
        </authorList>
    </citation>
    <scope>IDENTIFICATION</scope>
</reference>
<keyword evidence="5 11" id="KW-0863">Zinc-finger</keyword>
<dbReference type="GO" id="GO:0008270">
    <property type="term" value="F:zinc ion binding"/>
    <property type="evidence" value="ECO:0007669"/>
    <property type="project" value="UniProtKB-KW"/>
</dbReference>
<reference evidence="14" key="3">
    <citation type="submission" date="2025-09" db="UniProtKB">
        <authorList>
            <consortium name="Ensembl"/>
        </authorList>
    </citation>
    <scope>IDENTIFICATION</scope>
</reference>
<evidence type="ECO:0000256" key="3">
    <source>
        <dbReference type="ARBA" id="ARBA00022723"/>
    </source>
</evidence>
<feature type="domain" description="C2H2-type" evidence="13">
    <location>
        <begin position="135"/>
        <end position="162"/>
    </location>
</feature>
<dbReference type="SUPFAM" id="SSF57667">
    <property type="entry name" value="beta-beta-alpha zinc fingers"/>
    <property type="match status" value="2"/>
</dbReference>
<evidence type="ECO:0000256" key="9">
    <source>
        <dbReference type="ARBA" id="ARBA00023163"/>
    </source>
</evidence>
<feature type="compositionally biased region" description="Polar residues" evidence="12">
    <location>
        <begin position="1"/>
        <end position="20"/>
    </location>
</feature>
<feature type="region of interest" description="Disordered" evidence="12">
    <location>
        <begin position="1"/>
        <end position="35"/>
    </location>
</feature>
<keyword evidence="7" id="KW-0805">Transcription regulation</keyword>
<dbReference type="PANTHER" id="PTHR23226">
    <property type="entry name" value="ZINC FINGER AND SCAN DOMAIN-CONTAINING"/>
    <property type="match status" value="1"/>
</dbReference>
<organism evidence="14 15">
    <name type="scientific">Sphaeramia orbicularis</name>
    <name type="common">orbiculate cardinalfish</name>
    <dbReference type="NCBI Taxonomy" id="375764"/>
    <lineage>
        <taxon>Eukaryota</taxon>
        <taxon>Metazoa</taxon>
        <taxon>Chordata</taxon>
        <taxon>Craniata</taxon>
        <taxon>Vertebrata</taxon>
        <taxon>Euteleostomi</taxon>
        <taxon>Actinopterygii</taxon>
        <taxon>Neopterygii</taxon>
        <taxon>Teleostei</taxon>
        <taxon>Neoteleostei</taxon>
        <taxon>Acanthomorphata</taxon>
        <taxon>Gobiaria</taxon>
        <taxon>Kurtiformes</taxon>
        <taxon>Apogonoidei</taxon>
        <taxon>Apogonidae</taxon>
        <taxon>Apogoninae</taxon>
        <taxon>Sphaeramia</taxon>
    </lineage>
</organism>
<dbReference type="PROSITE" id="PS50157">
    <property type="entry name" value="ZINC_FINGER_C2H2_2"/>
    <property type="match status" value="4"/>
</dbReference>
<evidence type="ECO:0000256" key="1">
    <source>
        <dbReference type="ARBA" id="ARBA00004123"/>
    </source>
</evidence>
<keyword evidence="9" id="KW-0804">Transcription</keyword>
<evidence type="ECO:0000313" key="15">
    <source>
        <dbReference type="Proteomes" id="UP000472271"/>
    </source>
</evidence>
<dbReference type="Ensembl" id="ENSSORT00005001806.1">
    <property type="protein sequence ID" value="ENSSORP00005001753.1"/>
    <property type="gene ID" value="ENSSORG00005001096.1"/>
</dbReference>
<dbReference type="Gene3D" id="3.30.160.60">
    <property type="entry name" value="Classic Zinc Finger"/>
    <property type="match status" value="3"/>
</dbReference>
<dbReference type="InParanoid" id="A0A672Y690"/>
<dbReference type="GO" id="GO:0000978">
    <property type="term" value="F:RNA polymerase II cis-regulatory region sequence-specific DNA binding"/>
    <property type="evidence" value="ECO:0007669"/>
    <property type="project" value="TreeGrafter"/>
</dbReference>
<feature type="domain" description="C2H2-type" evidence="13">
    <location>
        <begin position="219"/>
        <end position="246"/>
    </location>
</feature>
<sequence length="250" mass="27996">MGNSILSSLSAAHSNRQTKPSDCESDPLQGLSEDTQPVTFVDDVAVEIITVTDYAEVELGANTDIEVVIGENFERTDSSTAAEHTLVVLPEEMTRNGEEGDAAEEKPLSGLTNTFHPEVKDDSLSSQNKISLGPHDCPDCEKKFKFASSLIAHRVIHTGERPHQCNECGRCFSFRQSLDRHRHTHKTGRRYDCIICGESFLSLSARTEHKQMHMKDGVYTCQQCHKKFSWELALARHIKTHIEQNANKKC</sequence>
<evidence type="ECO:0000256" key="5">
    <source>
        <dbReference type="ARBA" id="ARBA00022771"/>
    </source>
</evidence>
<evidence type="ECO:0000256" key="2">
    <source>
        <dbReference type="ARBA" id="ARBA00006991"/>
    </source>
</evidence>
<evidence type="ECO:0000256" key="7">
    <source>
        <dbReference type="ARBA" id="ARBA00023015"/>
    </source>
</evidence>
<dbReference type="Proteomes" id="UP000472271">
    <property type="component" value="Chromosome 12"/>
</dbReference>
<evidence type="ECO:0000256" key="6">
    <source>
        <dbReference type="ARBA" id="ARBA00022833"/>
    </source>
</evidence>
<comment type="subcellular location">
    <subcellularLocation>
        <location evidence="1">Nucleus</location>
    </subcellularLocation>
</comment>
<protein>
    <recommendedName>
        <fullName evidence="13">C2H2-type domain-containing protein</fullName>
    </recommendedName>
</protein>
<dbReference type="PROSITE" id="PS00028">
    <property type="entry name" value="ZINC_FINGER_C2H2_1"/>
    <property type="match status" value="4"/>
</dbReference>
<reference evidence="14" key="1">
    <citation type="submission" date="2019-06" db="EMBL/GenBank/DDBJ databases">
        <authorList>
            <consortium name="Wellcome Sanger Institute Data Sharing"/>
        </authorList>
    </citation>
    <scope>NUCLEOTIDE SEQUENCE [LARGE SCALE GENOMIC DNA]</scope>
</reference>
<dbReference type="AlphaFoldDB" id="A0A672Y690"/>
<evidence type="ECO:0000256" key="8">
    <source>
        <dbReference type="ARBA" id="ARBA00023125"/>
    </source>
</evidence>
<dbReference type="InterPro" id="IPR041697">
    <property type="entry name" value="Znf-C2H2_11"/>
</dbReference>
<dbReference type="GO" id="GO:0005634">
    <property type="term" value="C:nucleus"/>
    <property type="evidence" value="ECO:0007669"/>
    <property type="project" value="UniProtKB-SubCell"/>
</dbReference>
<accession>A0A672Y690</accession>